<keyword evidence="1" id="KW-1133">Transmembrane helix</keyword>
<dbReference type="InterPro" id="IPR018672">
    <property type="entry name" value="DUF2140"/>
</dbReference>
<dbReference type="STRING" id="33968.BMS77_07130"/>
<comment type="caution">
    <text evidence="2">The sequence shown here is derived from an EMBL/GenBank/DDBJ whole genome shotgun (WGS) entry which is preliminary data.</text>
</comment>
<sequence>MVNQTLKRPAITPKKHRSIWFWLFWVLVTGLVLTSFWFFHQASGPIKYSDSQSKIAKSDATFDITLNKKQINALVAHYLNDSDNSGFTFDVSDKIMMYGSTKFLGQKFNFGMALDPQVTANGNIILKAKSLAIGNLSLPVSTVMSFVRSSYDAPKYVTIMPKKKEIFINMRQLPTTQGLTFRAKIIDMKADQFVFEGGLVDEKK</sequence>
<dbReference type="Pfam" id="PF09911">
    <property type="entry name" value="DUF2140"/>
    <property type="match status" value="1"/>
</dbReference>
<evidence type="ECO:0008006" key="4">
    <source>
        <dbReference type="Google" id="ProtNLM"/>
    </source>
</evidence>
<dbReference type="EMBL" id="MPLS01000007">
    <property type="protein sequence ID" value="ORI98225.1"/>
    <property type="molecule type" value="Genomic_DNA"/>
</dbReference>
<keyword evidence="1" id="KW-0812">Transmembrane</keyword>
<evidence type="ECO:0000313" key="2">
    <source>
        <dbReference type="EMBL" id="ORI98225.1"/>
    </source>
</evidence>
<organism evidence="2 3">
    <name type="scientific">Leuconostoc pseudomesenteroides</name>
    <dbReference type="NCBI Taxonomy" id="33968"/>
    <lineage>
        <taxon>Bacteria</taxon>
        <taxon>Bacillati</taxon>
        <taxon>Bacillota</taxon>
        <taxon>Bacilli</taxon>
        <taxon>Lactobacillales</taxon>
        <taxon>Lactobacillaceae</taxon>
        <taxon>Leuconostoc</taxon>
    </lineage>
</organism>
<protein>
    <recommendedName>
        <fullName evidence="4">DUF2140 family protein</fullName>
    </recommendedName>
</protein>
<dbReference type="AlphaFoldDB" id="A0A1X0VER1"/>
<keyword evidence="1" id="KW-0472">Membrane</keyword>
<evidence type="ECO:0000256" key="1">
    <source>
        <dbReference type="SAM" id="Phobius"/>
    </source>
</evidence>
<gene>
    <name evidence="2" type="ORF">BMR96_03220</name>
</gene>
<reference evidence="2 3" key="1">
    <citation type="journal article" date="2017" name="Front. Microbiol.">
        <title>Genomic Characterization of Dairy Associated Leuconostoc Species and Diversity of Leuconostocs in Undefined Mixed Mesophilic Starter Cultures.</title>
        <authorList>
            <person name="Frantzen C.A."/>
            <person name="Kot W."/>
            <person name="Pedersen T.B."/>
            <person name="Ardo Y.M."/>
            <person name="Broadbent J.R."/>
            <person name="Neve H."/>
            <person name="Hansen L.H."/>
            <person name="Dal Bello F."/>
            <person name="Ostlie H.M."/>
            <person name="Kleppen H.P."/>
            <person name="Vogensen F.K."/>
            <person name="Holo H."/>
        </authorList>
    </citation>
    <scope>NUCLEOTIDE SEQUENCE [LARGE SCALE GENOMIC DNA]</scope>
    <source>
        <strain evidence="2 3">LMGCF08</strain>
    </source>
</reference>
<dbReference type="Proteomes" id="UP000192288">
    <property type="component" value="Unassembled WGS sequence"/>
</dbReference>
<accession>A0A1X0VER1</accession>
<dbReference type="eggNOG" id="COG4698">
    <property type="taxonomic scope" value="Bacteria"/>
</dbReference>
<name>A0A1X0VER1_LEUPS</name>
<dbReference type="RefSeq" id="WP_004913085.1">
    <property type="nucleotide sequence ID" value="NZ_MPLS01000007.1"/>
</dbReference>
<feature type="transmembrane region" description="Helical" evidence="1">
    <location>
        <begin position="20"/>
        <end position="39"/>
    </location>
</feature>
<evidence type="ECO:0000313" key="3">
    <source>
        <dbReference type="Proteomes" id="UP000192288"/>
    </source>
</evidence>
<proteinExistence type="predicted"/>